<organism evidence="1 2">
    <name type="scientific">Phytophthora megakarya</name>
    <dbReference type="NCBI Taxonomy" id="4795"/>
    <lineage>
        <taxon>Eukaryota</taxon>
        <taxon>Sar</taxon>
        <taxon>Stramenopiles</taxon>
        <taxon>Oomycota</taxon>
        <taxon>Peronosporomycetes</taxon>
        <taxon>Peronosporales</taxon>
        <taxon>Peronosporaceae</taxon>
        <taxon>Phytophthora</taxon>
    </lineage>
</organism>
<evidence type="ECO:0000313" key="2">
    <source>
        <dbReference type="Proteomes" id="UP000198211"/>
    </source>
</evidence>
<dbReference type="AlphaFoldDB" id="A0A225VN95"/>
<name>A0A225VN95_9STRA</name>
<dbReference type="OrthoDB" id="117086at2759"/>
<keyword evidence="1" id="KW-0378">Hydrolase</keyword>
<dbReference type="GO" id="GO:0006508">
    <property type="term" value="P:proteolysis"/>
    <property type="evidence" value="ECO:0007669"/>
    <property type="project" value="UniProtKB-KW"/>
</dbReference>
<reference evidence="2" key="1">
    <citation type="submission" date="2017-03" db="EMBL/GenBank/DDBJ databases">
        <title>Phytopthora megakarya and P. palmivora, two closely related causual agents of cacao black pod achieved similar genome size and gene model numbers by different mechanisms.</title>
        <authorList>
            <person name="Ali S."/>
            <person name="Shao J."/>
            <person name="Larry D.J."/>
            <person name="Kronmiller B."/>
            <person name="Shen D."/>
            <person name="Strem M.D."/>
            <person name="Melnick R.L."/>
            <person name="Guiltinan M.J."/>
            <person name="Tyler B.M."/>
            <person name="Meinhardt L.W."/>
            <person name="Bailey B.A."/>
        </authorList>
    </citation>
    <scope>NUCLEOTIDE SEQUENCE [LARGE SCALE GENOMIC DNA]</scope>
    <source>
        <strain evidence="2">zdho120</strain>
    </source>
</reference>
<dbReference type="GO" id="GO:0008233">
    <property type="term" value="F:peptidase activity"/>
    <property type="evidence" value="ECO:0007669"/>
    <property type="project" value="UniProtKB-KW"/>
</dbReference>
<protein>
    <submittedName>
        <fullName evidence="1">Eukaryotic/viral aspartic protease</fullName>
    </submittedName>
</protein>
<dbReference type="Proteomes" id="UP000198211">
    <property type="component" value="Unassembled WGS sequence"/>
</dbReference>
<evidence type="ECO:0000313" key="1">
    <source>
        <dbReference type="EMBL" id="OWZ06584.1"/>
    </source>
</evidence>
<proteinExistence type="predicted"/>
<sequence>MVMRMTLRQSWWQIHDLTAMVEMDSTPRFELGHHRPLGKITPFRGKLDESDNSIQWLRGFVYEMKGTHTPPNQWYMAFQLSLRDGASFISEAETYVVFAKRQDHHCCYYGSQLSQSASTCYYRAKQSEK</sequence>
<gene>
    <name evidence="1" type="ORF">PHMEG_00021145</name>
</gene>
<dbReference type="EMBL" id="NBNE01003901">
    <property type="protein sequence ID" value="OWZ06584.1"/>
    <property type="molecule type" value="Genomic_DNA"/>
</dbReference>
<keyword evidence="2" id="KW-1185">Reference proteome</keyword>
<accession>A0A225VN95</accession>
<comment type="caution">
    <text evidence="1">The sequence shown here is derived from an EMBL/GenBank/DDBJ whole genome shotgun (WGS) entry which is preliminary data.</text>
</comment>
<keyword evidence="1" id="KW-0645">Protease</keyword>